<dbReference type="EC" id="2.7.13.3" evidence="4"/>
<dbReference type="GO" id="GO:0000155">
    <property type="term" value="F:phosphorelay sensor kinase activity"/>
    <property type="evidence" value="ECO:0007669"/>
    <property type="project" value="InterPro"/>
</dbReference>
<evidence type="ECO:0000256" key="16">
    <source>
        <dbReference type="ARBA" id="ARBA00024827"/>
    </source>
</evidence>
<dbReference type="InterPro" id="IPR029016">
    <property type="entry name" value="GAF-like_dom_sf"/>
</dbReference>
<dbReference type="SMART" id="SM00387">
    <property type="entry name" value="HATPase_c"/>
    <property type="match status" value="1"/>
</dbReference>
<dbReference type="CDD" id="cd16917">
    <property type="entry name" value="HATPase_UhpB-NarQ-NarX-like"/>
    <property type="match status" value="1"/>
</dbReference>
<evidence type="ECO:0000256" key="8">
    <source>
        <dbReference type="ARBA" id="ARBA00022553"/>
    </source>
</evidence>
<keyword evidence="22" id="KW-1185">Reference proteome</keyword>
<comment type="subcellular location">
    <subcellularLocation>
        <location evidence="3">Cytoplasm</location>
    </subcellularLocation>
</comment>
<evidence type="ECO:0000256" key="9">
    <source>
        <dbReference type="ARBA" id="ARBA00022679"/>
    </source>
</evidence>
<dbReference type="SUPFAM" id="SSF55781">
    <property type="entry name" value="GAF domain-like"/>
    <property type="match status" value="1"/>
</dbReference>
<dbReference type="PANTHER" id="PTHR24421:SF10">
    <property type="entry name" value="NITRATE_NITRITE SENSOR PROTEIN NARQ"/>
    <property type="match status" value="1"/>
</dbReference>
<dbReference type="EMBL" id="UGQT01000001">
    <property type="protein sequence ID" value="STZ59907.1"/>
    <property type="molecule type" value="Genomic_DNA"/>
</dbReference>
<keyword evidence="7" id="KW-0963">Cytoplasm</keyword>
<keyword evidence="18" id="KW-0812">Transmembrane</keyword>
<dbReference type="RefSeq" id="WP_115279252.1">
    <property type="nucleotide sequence ID" value="NZ_AP022600.1"/>
</dbReference>
<dbReference type="InterPro" id="IPR003018">
    <property type="entry name" value="GAF"/>
</dbReference>
<gene>
    <name evidence="21" type="primary">nreB_1</name>
    <name evidence="21" type="ORF">NCTC10821_03445</name>
</gene>
<proteinExistence type="predicted"/>
<evidence type="ECO:0000256" key="2">
    <source>
        <dbReference type="ARBA" id="ARBA00001966"/>
    </source>
</evidence>
<dbReference type="SMART" id="SM00065">
    <property type="entry name" value="GAF"/>
    <property type="match status" value="1"/>
</dbReference>
<feature type="transmembrane region" description="Helical" evidence="18">
    <location>
        <begin position="56"/>
        <end position="87"/>
    </location>
</feature>
<evidence type="ECO:0000256" key="5">
    <source>
        <dbReference type="ARBA" id="ARBA00017322"/>
    </source>
</evidence>
<evidence type="ECO:0000256" key="18">
    <source>
        <dbReference type="SAM" id="Phobius"/>
    </source>
</evidence>
<dbReference type="InterPro" id="IPR004358">
    <property type="entry name" value="Sig_transdc_His_kin-like_C"/>
</dbReference>
<keyword evidence="6" id="KW-0004">4Fe-4S</keyword>
<evidence type="ECO:0000256" key="11">
    <source>
        <dbReference type="ARBA" id="ARBA00022777"/>
    </source>
</evidence>
<evidence type="ECO:0000256" key="17">
    <source>
        <dbReference type="ARBA" id="ARBA00030800"/>
    </source>
</evidence>
<evidence type="ECO:0000256" key="15">
    <source>
        <dbReference type="ARBA" id="ARBA00023014"/>
    </source>
</evidence>
<reference evidence="21 22" key="1">
    <citation type="submission" date="2018-06" db="EMBL/GenBank/DDBJ databases">
        <authorList>
            <consortium name="Pathogen Informatics"/>
            <person name="Doyle S."/>
        </authorList>
    </citation>
    <scope>NUCLEOTIDE SEQUENCE [LARGE SCALE GENOMIC DNA]</scope>
    <source>
        <strain evidence="21 22">NCTC10821</strain>
    </source>
</reference>
<accession>A0A378TIC6</accession>
<comment type="function">
    <text evidence="16">Member of the two-component regulatory system NreB/NreC involved in the control of dissimilatory nitrate/nitrite reduction in response to oxygen. NreB functions as a direct oxygen sensor histidine kinase which is autophosphorylated, in the absence of oxygen, probably at the conserved histidine residue, and transfers its phosphate group probably to a conserved aspartate residue of NreC. NreB/NreC activates the expression of the nitrate (narGHJI) and nitrite (nir) reductase operons, as well as the putative nitrate transporter gene narT.</text>
</comment>
<dbReference type="AlphaFoldDB" id="A0A378TIC6"/>
<comment type="cofactor">
    <cofactor evidence="2">
        <name>[4Fe-4S] cluster</name>
        <dbReference type="ChEBI" id="CHEBI:49883"/>
    </cofactor>
</comment>
<feature type="transmembrane region" description="Helical" evidence="18">
    <location>
        <begin position="20"/>
        <end position="44"/>
    </location>
</feature>
<evidence type="ECO:0000256" key="12">
    <source>
        <dbReference type="ARBA" id="ARBA00022840"/>
    </source>
</evidence>
<keyword evidence="9 21" id="KW-0808">Transferase</keyword>
<evidence type="ECO:0000259" key="20">
    <source>
        <dbReference type="SMART" id="SM00387"/>
    </source>
</evidence>
<evidence type="ECO:0000256" key="14">
    <source>
        <dbReference type="ARBA" id="ARBA00023012"/>
    </source>
</evidence>
<comment type="catalytic activity">
    <reaction evidence="1">
        <text>ATP + protein L-histidine = ADP + protein N-phospho-L-histidine.</text>
        <dbReference type="EC" id="2.7.13.3"/>
    </reaction>
</comment>
<keyword evidence="12" id="KW-0067">ATP-binding</keyword>
<evidence type="ECO:0000256" key="10">
    <source>
        <dbReference type="ARBA" id="ARBA00022741"/>
    </source>
</evidence>
<evidence type="ECO:0000313" key="21">
    <source>
        <dbReference type="EMBL" id="STZ59907.1"/>
    </source>
</evidence>
<keyword evidence="13" id="KW-0408">Iron</keyword>
<dbReference type="GO" id="GO:0005524">
    <property type="term" value="F:ATP binding"/>
    <property type="evidence" value="ECO:0007669"/>
    <property type="project" value="UniProtKB-KW"/>
</dbReference>
<dbReference type="GO" id="GO:0016020">
    <property type="term" value="C:membrane"/>
    <property type="evidence" value="ECO:0007669"/>
    <property type="project" value="InterPro"/>
</dbReference>
<dbReference type="Gene3D" id="3.30.450.40">
    <property type="match status" value="1"/>
</dbReference>
<evidence type="ECO:0000256" key="1">
    <source>
        <dbReference type="ARBA" id="ARBA00000085"/>
    </source>
</evidence>
<sequence length="512" mass="52953">MYAEMSLRERLLALVLRPTAPPLLVGVVTAAALIALEVLLVHLLKQVAPENAFGAVFLLGVLVVSASWGFGLALATSLASTLAYVWFHLMEGSGSLAPAALLFLTIALLSNVLVGQARLRALEADERRREADQAAAAVSALAEQQAALRRVATKVARGADPAAVYPVAVAELARSLHAEHVTLLRFHDGEAEVLATADDQNTLRLQAGERLALGGDGVAAQILATGVPARVDDYRTASGPTVARVMEAGLASGVGAPITVDGRVWGALLVGSAQPAPMPADTEEKVCDFADLVATAILNSETRAELTASRARIVAAADSARRGFERDLHDGAQQRIVSLGLELGAIQSAVAADNAEAGAQLSEVVRGLSGLYSDLQELSRGIHPAILSRGGLGPAIKTLARRSPVPVDLQLEIDATIPDTVEVAAYYVTAEALTNTAKYAQASEVRVHARTGAGQLHLRISDDGIGGARAGGGSGLVGLKDRVNALSGELIVESPPGSGTTLAVTIPLTPQH</sequence>
<organism evidence="21 22">
    <name type="scientific">Mycolicibacterium tokaiense</name>
    <dbReference type="NCBI Taxonomy" id="39695"/>
    <lineage>
        <taxon>Bacteria</taxon>
        <taxon>Bacillati</taxon>
        <taxon>Actinomycetota</taxon>
        <taxon>Actinomycetes</taxon>
        <taxon>Mycobacteriales</taxon>
        <taxon>Mycobacteriaceae</taxon>
        <taxon>Mycolicibacterium</taxon>
    </lineage>
</organism>
<dbReference type="PRINTS" id="PR00344">
    <property type="entry name" value="BCTRLSENSOR"/>
</dbReference>
<protein>
    <recommendedName>
        <fullName evidence="5">Oxygen sensor histidine kinase NreB</fullName>
        <ecNumber evidence="4">2.7.13.3</ecNumber>
    </recommendedName>
    <alternativeName>
        <fullName evidence="17">Nitrogen regulation protein B</fullName>
    </alternativeName>
</protein>
<dbReference type="InterPro" id="IPR011712">
    <property type="entry name" value="Sig_transdc_His_kin_sub3_dim/P"/>
</dbReference>
<keyword evidence="11 21" id="KW-0418">Kinase</keyword>
<name>A0A378TIC6_9MYCO</name>
<keyword evidence="15" id="KW-0479">Metal-binding</keyword>
<dbReference type="GO" id="GO:0046983">
    <property type="term" value="F:protein dimerization activity"/>
    <property type="evidence" value="ECO:0007669"/>
    <property type="project" value="InterPro"/>
</dbReference>
<keyword evidence="18" id="KW-0472">Membrane</keyword>
<evidence type="ECO:0000256" key="7">
    <source>
        <dbReference type="ARBA" id="ARBA00022490"/>
    </source>
</evidence>
<keyword evidence="15" id="KW-0411">Iron-sulfur</keyword>
<feature type="domain" description="GAF" evidence="19">
    <location>
        <begin position="160"/>
        <end position="307"/>
    </location>
</feature>
<dbReference type="Pfam" id="PF02518">
    <property type="entry name" value="HATPase_c"/>
    <property type="match status" value="1"/>
</dbReference>
<evidence type="ECO:0000256" key="13">
    <source>
        <dbReference type="ARBA" id="ARBA00023004"/>
    </source>
</evidence>
<dbReference type="Proteomes" id="UP000254978">
    <property type="component" value="Unassembled WGS sequence"/>
</dbReference>
<dbReference type="Pfam" id="PF01590">
    <property type="entry name" value="GAF"/>
    <property type="match status" value="1"/>
</dbReference>
<dbReference type="InterPro" id="IPR003594">
    <property type="entry name" value="HATPase_dom"/>
</dbReference>
<keyword evidence="14" id="KW-0902">Two-component regulatory system</keyword>
<dbReference type="GO" id="GO:0005737">
    <property type="term" value="C:cytoplasm"/>
    <property type="evidence" value="ECO:0007669"/>
    <property type="project" value="UniProtKB-SubCell"/>
</dbReference>
<keyword evidence="18" id="KW-1133">Transmembrane helix</keyword>
<evidence type="ECO:0000256" key="6">
    <source>
        <dbReference type="ARBA" id="ARBA00022485"/>
    </source>
</evidence>
<dbReference type="SUPFAM" id="SSF55874">
    <property type="entry name" value="ATPase domain of HSP90 chaperone/DNA topoisomerase II/histidine kinase"/>
    <property type="match status" value="1"/>
</dbReference>
<dbReference type="OrthoDB" id="5242012at2"/>
<keyword evidence="8" id="KW-0597">Phosphoprotein</keyword>
<dbReference type="GO" id="GO:0051539">
    <property type="term" value="F:4 iron, 4 sulfur cluster binding"/>
    <property type="evidence" value="ECO:0007669"/>
    <property type="project" value="UniProtKB-KW"/>
</dbReference>
<dbReference type="Pfam" id="PF07730">
    <property type="entry name" value="HisKA_3"/>
    <property type="match status" value="1"/>
</dbReference>
<evidence type="ECO:0000256" key="3">
    <source>
        <dbReference type="ARBA" id="ARBA00004496"/>
    </source>
</evidence>
<dbReference type="Gene3D" id="3.30.565.10">
    <property type="entry name" value="Histidine kinase-like ATPase, C-terminal domain"/>
    <property type="match status" value="1"/>
</dbReference>
<dbReference type="Gene3D" id="1.20.5.1930">
    <property type="match status" value="1"/>
</dbReference>
<keyword evidence="10" id="KW-0547">Nucleotide-binding</keyword>
<evidence type="ECO:0000313" key="22">
    <source>
        <dbReference type="Proteomes" id="UP000254978"/>
    </source>
</evidence>
<dbReference type="InterPro" id="IPR036890">
    <property type="entry name" value="HATPase_C_sf"/>
</dbReference>
<feature type="domain" description="Histidine kinase/HSP90-like ATPase" evidence="20">
    <location>
        <begin position="420"/>
        <end position="510"/>
    </location>
</feature>
<dbReference type="PANTHER" id="PTHR24421">
    <property type="entry name" value="NITRATE/NITRITE SENSOR PROTEIN NARX-RELATED"/>
    <property type="match status" value="1"/>
</dbReference>
<evidence type="ECO:0000259" key="19">
    <source>
        <dbReference type="SMART" id="SM00065"/>
    </source>
</evidence>
<dbReference type="InterPro" id="IPR050482">
    <property type="entry name" value="Sensor_HK_TwoCompSys"/>
</dbReference>
<evidence type="ECO:0000256" key="4">
    <source>
        <dbReference type="ARBA" id="ARBA00012438"/>
    </source>
</evidence>